<evidence type="ECO:0000259" key="6">
    <source>
        <dbReference type="Pfam" id="PF00710"/>
    </source>
</evidence>
<dbReference type="GO" id="GO:0004067">
    <property type="term" value="F:asparaginase activity"/>
    <property type="evidence" value="ECO:0007669"/>
    <property type="project" value="UniProtKB-UniRule"/>
</dbReference>
<dbReference type="InterPro" id="IPR041725">
    <property type="entry name" value="L-asparaginase_I"/>
</dbReference>
<dbReference type="GO" id="GO:0006520">
    <property type="term" value="P:amino acid metabolic process"/>
    <property type="evidence" value="ECO:0007669"/>
    <property type="project" value="InterPro"/>
</dbReference>
<organism evidence="8 9">
    <name type="scientific">Aquitalea magnusonii</name>
    <dbReference type="NCBI Taxonomy" id="332411"/>
    <lineage>
        <taxon>Bacteria</taxon>
        <taxon>Pseudomonadati</taxon>
        <taxon>Pseudomonadota</taxon>
        <taxon>Betaproteobacteria</taxon>
        <taxon>Neisseriales</taxon>
        <taxon>Chromobacteriaceae</taxon>
        <taxon>Aquitalea</taxon>
    </lineage>
</organism>
<evidence type="ECO:0000256" key="1">
    <source>
        <dbReference type="ARBA" id="ARBA00010518"/>
    </source>
</evidence>
<dbReference type="SFLD" id="SFLDS00057">
    <property type="entry name" value="Glutaminase/Asparaginase"/>
    <property type="match status" value="1"/>
</dbReference>
<dbReference type="CDD" id="cd08963">
    <property type="entry name" value="L-asparaginase_I"/>
    <property type="match status" value="1"/>
</dbReference>
<evidence type="ECO:0000256" key="4">
    <source>
        <dbReference type="PROSITE-ProRule" id="PRU10099"/>
    </source>
</evidence>
<dbReference type="Proteomes" id="UP000198290">
    <property type="component" value="Chromosome"/>
</dbReference>
<evidence type="ECO:0000259" key="7">
    <source>
        <dbReference type="Pfam" id="PF17763"/>
    </source>
</evidence>
<dbReference type="PRINTS" id="PR00139">
    <property type="entry name" value="ASNGLNASE"/>
</dbReference>
<dbReference type="InterPro" id="IPR006034">
    <property type="entry name" value="Asparaginase/glutaminase-like"/>
</dbReference>
<dbReference type="PROSITE" id="PS00917">
    <property type="entry name" value="ASN_GLN_ASE_2"/>
    <property type="match status" value="1"/>
</dbReference>
<dbReference type="AlphaFoldDB" id="A0A3G9GAW4"/>
<evidence type="ECO:0000256" key="5">
    <source>
        <dbReference type="PROSITE-ProRule" id="PRU10100"/>
    </source>
</evidence>
<dbReference type="InterPro" id="IPR036152">
    <property type="entry name" value="Asp/glu_Ase-like_sf"/>
</dbReference>
<dbReference type="Pfam" id="PF00710">
    <property type="entry name" value="Asparaginase"/>
    <property type="match status" value="1"/>
</dbReference>
<dbReference type="SMART" id="SM00870">
    <property type="entry name" value="Asparaginase"/>
    <property type="match status" value="1"/>
</dbReference>
<feature type="binding site" evidence="3">
    <location>
        <position position="86"/>
    </location>
    <ligand>
        <name>substrate</name>
    </ligand>
</feature>
<evidence type="ECO:0000256" key="3">
    <source>
        <dbReference type="PIRSR" id="PIRSR001220-2"/>
    </source>
</evidence>
<dbReference type="InterPro" id="IPR027473">
    <property type="entry name" value="L-asparaginase_C"/>
</dbReference>
<evidence type="ECO:0000313" key="9">
    <source>
        <dbReference type="Proteomes" id="UP000198290"/>
    </source>
</evidence>
<keyword evidence="8" id="KW-0378">Hydrolase</keyword>
<evidence type="ECO:0000256" key="2">
    <source>
        <dbReference type="PIRSR" id="PIRSR001220-1"/>
    </source>
</evidence>
<dbReference type="PANTHER" id="PTHR11707:SF28">
    <property type="entry name" value="60 KDA LYSOPHOSPHOLIPASE"/>
    <property type="match status" value="1"/>
</dbReference>
<gene>
    <name evidence="8" type="ORF">DLM_0287</name>
</gene>
<feature type="domain" description="L-asparaginase N-terminal" evidence="6">
    <location>
        <begin position="35"/>
        <end position="218"/>
    </location>
</feature>
<dbReference type="InterPro" id="IPR040919">
    <property type="entry name" value="Asparaginase_C"/>
</dbReference>
<dbReference type="InterPro" id="IPR020827">
    <property type="entry name" value="Asparaginase/glutaminase_AS1"/>
</dbReference>
<dbReference type="PIRSF" id="PIRSF500176">
    <property type="entry name" value="L_ASNase"/>
    <property type="match status" value="1"/>
</dbReference>
<name>A0A3G9GAW4_9NEIS</name>
<dbReference type="InterPro" id="IPR037152">
    <property type="entry name" value="L-asparaginase_N_sf"/>
</dbReference>
<keyword evidence="9" id="KW-1185">Reference proteome</keyword>
<dbReference type="InterPro" id="IPR027475">
    <property type="entry name" value="Asparaginase/glutaminase_AS2"/>
</dbReference>
<protein>
    <submittedName>
        <fullName evidence="8">L-asparaginase</fullName>
        <ecNumber evidence="8">3.5.1.1</ecNumber>
    </submittedName>
</protein>
<dbReference type="STRING" id="332411.VI06_04495"/>
<dbReference type="Gene3D" id="3.40.50.1170">
    <property type="entry name" value="L-asparaginase, N-terminal domain"/>
    <property type="match status" value="1"/>
</dbReference>
<proteinExistence type="inferred from homology"/>
<dbReference type="Pfam" id="PF17763">
    <property type="entry name" value="Asparaginase_C"/>
    <property type="match status" value="1"/>
</dbReference>
<dbReference type="InterPro" id="IPR027474">
    <property type="entry name" value="L-asparaginase_N"/>
</dbReference>
<dbReference type="EC" id="3.5.1.1" evidence="8"/>
<dbReference type="PROSITE" id="PS00144">
    <property type="entry name" value="ASN_GLN_ASE_1"/>
    <property type="match status" value="1"/>
</dbReference>
<feature type="active site" evidence="4">
    <location>
        <position position="44"/>
    </location>
</feature>
<feature type="active site" evidence="5">
    <location>
        <position position="117"/>
    </location>
</feature>
<reference evidence="8 9" key="2">
    <citation type="journal article" date="2017" name="Genome Announc.">
        <title>Draft genome sequence of Aquitalea magnusonii strain H3, a plant growth-promoting bacterium of duckweed Lemna minor.</title>
        <authorList>
            <person name="Ishizawa H."/>
            <person name="Kuroda M."/>
            <person name="Ike M."/>
        </authorList>
    </citation>
    <scope>NUCLEOTIDE SEQUENCE [LARGE SCALE GENOMIC DNA]</scope>
    <source>
        <strain evidence="8 9">H3</strain>
    </source>
</reference>
<feature type="binding site" evidence="3">
    <location>
        <begin position="117"/>
        <end position="118"/>
    </location>
    <ligand>
        <name>substrate</name>
    </ligand>
</feature>
<dbReference type="PROSITE" id="PS51732">
    <property type="entry name" value="ASN_GLN_ASE_3"/>
    <property type="match status" value="1"/>
</dbReference>
<dbReference type="Gene3D" id="3.40.50.40">
    <property type="match status" value="1"/>
</dbReference>
<accession>A0A3G9GAW4</accession>
<reference evidence="9" key="3">
    <citation type="journal article" date="2017" name="Plant Physiol. Biochem.">
        <title>Differential oxidative and antioxidative response of duckweed Lemna minor toward plant growth promoting/inhibiting bacteria.</title>
        <authorList>
            <person name="Ishizawa H."/>
            <person name="Kuroda M."/>
            <person name="Morikawa M."/>
            <person name="Ike M."/>
        </authorList>
    </citation>
    <scope>NUCLEOTIDE SEQUENCE [LARGE SCALE GENOMIC DNA]</scope>
    <source>
        <strain evidence="9">H3</strain>
    </source>
</reference>
<dbReference type="EMBL" id="AP018823">
    <property type="protein sequence ID" value="BBF83963.1"/>
    <property type="molecule type" value="Genomic_DNA"/>
</dbReference>
<feature type="active site" description="O-isoaspartyl threonine intermediate" evidence="2">
    <location>
        <position position="44"/>
    </location>
</feature>
<dbReference type="SUPFAM" id="SSF53774">
    <property type="entry name" value="Glutaminase/Asparaginase"/>
    <property type="match status" value="1"/>
</dbReference>
<feature type="domain" description="Asparaginase/glutaminase C-terminal" evidence="7">
    <location>
        <begin position="242"/>
        <end position="351"/>
    </location>
</feature>
<dbReference type="PANTHER" id="PTHR11707">
    <property type="entry name" value="L-ASPARAGINASE"/>
    <property type="match status" value="1"/>
</dbReference>
<comment type="similarity">
    <text evidence="1">Belongs to the asparaginase 1 family.</text>
</comment>
<evidence type="ECO:0000313" key="8">
    <source>
        <dbReference type="EMBL" id="BBF83963.1"/>
    </source>
</evidence>
<sequence>MLSRGFCHCRDAADRRVLRYHAGCLMLTKDATMTRLLILYTGGTIGMDHTPEGLAPVPGLLPRLLERFRTPALDFDVVEYPQLIDSSAIVPAQWQQLIDDLATRYAAYDGFVVIHGTDTMAYTASVLAFALQGLAKPVIVTGAQLPLVHPRSDGWSNLADALEAASQPDLHEVCIAFNRLLLRGCRARKLDAASFAGFDSPNAPALARFGIQAHWQRQHWLRASQPFQPVALDVSLKLASFFLTPGYASTLAGQAMQEGGLDAAVLMSYGNGNTPADPVLLDGVAALTARGGAVLNISQVVHGAVEVGAYAASQPLARAGAIAGADLTPEAATAKLLVLLSQGLRGDALRQQLSTVLVSESS</sequence>
<reference evidence="9" key="1">
    <citation type="journal article" date="2017" name="Biotechnol. Biofuels">
        <title>Evaluation of environmental bacterial communities as a factor affecting the growth of duckweed Lemna minor.</title>
        <authorList>
            <person name="Ishizawa H."/>
            <person name="Kuroda M."/>
            <person name="Morikawa M."/>
            <person name="Ike M."/>
        </authorList>
    </citation>
    <scope>NUCLEOTIDE SEQUENCE [LARGE SCALE GENOMIC DNA]</scope>
    <source>
        <strain evidence="9">H3</strain>
    </source>
</reference>
<dbReference type="KEGG" id="amah:DLM_0287"/>
<dbReference type="PIRSF" id="PIRSF001220">
    <property type="entry name" value="L-ASNase_gatD"/>
    <property type="match status" value="1"/>
</dbReference>